<evidence type="ECO:0000256" key="2">
    <source>
        <dbReference type="SAM" id="Coils"/>
    </source>
</evidence>
<name>A0AAU9IIZ3_9CILI</name>
<feature type="coiled-coil region" evidence="2">
    <location>
        <begin position="339"/>
        <end position="390"/>
    </location>
</feature>
<dbReference type="Proteomes" id="UP001162131">
    <property type="component" value="Unassembled WGS sequence"/>
</dbReference>
<keyword evidence="1" id="KW-0479">Metal-binding</keyword>
<dbReference type="AlphaFoldDB" id="A0AAU9IIZ3"/>
<comment type="caution">
    <text evidence="4">The sequence shown here is derived from an EMBL/GenBank/DDBJ whole genome shotgun (WGS) entry which is preliminary data.</text>
</comment>
<organism evidence="4 5">
    <name type="scientific">Blepharisma stoltei</name>
    <dbReference type="NCBI Taxonomy" id="1481888"/>
    <lineage>
        <taxon>Eukaryota</taxon>
        <taxon>Sar</taxon>
        <taxon>Alveolata</taxon>
        <taxon>Ciliophora</taxon>
        <taxon>Postciliodesmatophora</taxon>
        <taxon>Heterotrichea</taxon>
        <taxon>Heterotrichida</taxon>
        <taxon>Blepharismidae</taxon>
        <taxon>Blepharisma</taxon>
    </lineage>
</organism>
<protein>
    <recommendedName>
        <fullName evidence="6">CCHC-type domain-containing protein</fullName>
    </recommendedName>
</protein>
<dbReference type="EMBL" id="CAJZBQ010000010">
    <property type="protein sequence ID" value="CAG9313468.1"/>
    <property type="molecule type" value="Genomic_DNA"/>
</dbReference>
<evidence type="ECO:0000256" key="1">
    <source>
        <dbReference type="PROSITE-ProRule" id="PRU00432"/>
    </source>
</evidence>
<proteinExistence type="predicted"/>
<keyword evidence="5" id="KW-1185">Reference proteome</keyword>
<evidence type="ECO:0000313" key="4">
    <source>
        <dbReference type="EMBL" id="CAG9313468.1"/>
    </source>
</evidence>
<keyword evidence="2" id="KW-0175">Coiled coil</keyword>
<evidence type="ECO:0008006" key="6">
    <source>
        <dbReference type="Google" id="ProtNLM"/>
    </source>
</evidence>
<keyword evidence="1" id="KW-0862">Zinc</keyword>
<dbReference type="GO" id="GO:0008270">
    <property type="term" value="F:zinc ion binding"/>
    <property type="evidence" value="ECO:0007669"/>
    <property type="project" value="UniProtKB-KW"/>
</dbReference>
<reference evidence="4" key="1">
    <citation type="submission" date="2021-09" db="EMBL/GenBank/DDBJ databases">
        <authorList>
            <consortium name="AG Swart"/>
            <person name="Singh M."/>
            <person name="Singh A."/>
            <person name="Seah K."/>
            <person name="Emmerich C."/>
        </authorList>
    </citation>
    <scope>NUCLEOTIDE SEQUENCE</scope>
    <source>
        <strain evidence="4">ATCC30299</strain>
    </source>
</reference>
<dbReference type="PROSITE" id="PS51113">
    <property type="entry name" value="ZF_BTK"/>
    <property type="match status" value="1"/>
</dbReference>
<evidence type="ECO:0000256" key="3">
    <source>
        <dbReference type="SAM" id="MobiDB-lite"/>
    </source>
</evidence>
<feature type="region of interest" description="Disordered" evidence="3">
    <location>
        <begin position="435"/>
        <end position="457"/>
    </location>
</feature>
<accession>A0AAU9IIZ3</accession>
<feature type="region of interest" description="Disordered" evidence="3">
    <location>
        <begin position="1"/>
        <end position="26"/>
    </location>
</feature>
<evidence type="ECO:0000313" key="5">
    <source>
        <dbReference type="Proteomes" id="UP001162131"/>
    </source>
</evidence>
<dbReference type="GO" id="GO:0035556">
    <property type="term" value="P:intracellular signal transduction"/>
    <property type="evidence" value="ECO:0007669"/>
    <property type="project" value="InterPro"/>
</dbReference>
<keyword evidence="1" id="KW-0863">Zinc-finger</keyword>
<sequence>MENSFTYGSSRIIRKRSHSPSSPMDYSPSNWLYHRSLSSIGKSHMVETLYPNIEKLKNRKSNVRPKISREMALEVVKKYLLPMFDTQKRATSARKRVSAYGMSPNRLLKDKKPLEKLSDLLKEILSKELVGLEKIKNNYEKVVTEKNTVEIELNALKEKLLRDKTNLNSIRYMLKETDKRNKFVVLGITGTRQDLLESKSMYEKSQTEKIELENSYYKEKNFNMELKEKSKTLLHWNDLYRMRSDIMGERLKGFFESCTSLLSSSQFEDILSASLSSWKNLNENLNKIEQTESYEAGKCMWQNFKLVISNYDNISSRQNIKEEVKKLRFVITDYFNNKKNQLKREIARTKDSEQEFSKKEKEFNDFNMEYEKMKERLKALKAKHKAVRETEEKLCKKCRKPYFEKNNYNWSCSTHGNIWNGQMYWCCGNTNKESSGCQRSKHENQNLIDSDNEEENPERSLFCSNCKKNGHSPHKCPKDPNARSNFDFKSEINRIKKTVKNKRKMGEVYNIYSEKLKGIFKEKFSENSFGRDSPRETEETADQSFSIFEYSKTPTITPKRTISLPQKGEIDTYKSVTPDISPISKKYFGDESFPFLSKKRTNLENRLKLDK</sequence>
<feature type="coiled-coil region" evidence="2">
    <location>
        <begin position="122"/>
        <end position="159"/>
    </location>
</feature>
<gene>
    <name evidence="4" type="ORF">BSTOLATCC_MIC8733</name>
</gene>
<dbReference type="InterPro" id="IPR001562">
    <property type="entry name" value="Znf_Btk_motif"/>
</dbReference>